<name>A0ABR6ZYC3_9BURK</name>
<evidence type="ECO:0000256" key="4">
    <source>
        <dbReference type="ARBA" id="ARBA00022989"/>
    </source>
</evidence>
<evidence type="ECO:0000256" key="3">
    <source>
        <dbReference type="ARBA" id="ARBA00022692"/>
    </source>
</evidence>
<dbReference type="InterPro" id="IPR033480">
    <property type="entry name" value="sCache_2"/>
</dbReference>
<dbReference type="PROSITE" id="PS51257">
    <property type="entry name" value="PROKAR_LIPOPROTEIN"/>
    <property type="match status" value="1"/>
</dbReference>
<comment type="subcellular location">
    <subcellularLocation>
        <location evidence="1">Cell membrane</location>
        <topology evidence="1">Multi-pass membrane protein</topology>
    </subcellularLocation>
</comment>
<accession>A0ABR6ZYC3</accession>
<keyword evidence="6" id="KW-0732">Signal</keyword>
<keyword evidence="3" id="KW-0812">Transmembrane</keyword>
<reference evidence="8 9" key="1">
    <citation type="submission" date="2020-08" db="EMBL/GenBank/DDBJ databases">
        <title>Novel species isolated from subtropical streams in China.</title>
        <authorList>
            <person name="Lu H."/>
        </authorList>
    </citation>
    <scope>NUCLEOTIDE SEQUENCE [LARGE SCALE GENOMIC DNA]</scope>
    <source>
        <strain evidence="8 9">CY18W</strain>
    </source>
</reference>
<dbReference type="EMBL" id="JACOGF010000020">
    <property type="protein sequence ID" value="MBC3920832.1"/>
    <property type="molecule type" value="Genomic_DNA"/>
</dbReference>
<proteinExistence type="predicted"/>
<evidence type="ECO:0000313" key="8">
    <source>
        <dbReference type="EMBL" id="MBC3920832.1"/>
    </source>
</evidence>
<protein>
    <submittedName>
        <fullName evidence="8">Cache domain-containing protein</fullName>
    </submittedName>
</protein>
<feature type="signal peptide" evidence="6">
    <location>
        <begin position="1"/>
        <end position="23"/>
    </location>
</feature>
<keyword evidence="9" id="KW-1185">Reference proteome</keyword>
<comment type="caution">
    <text evidence="8">The sequence shown here is derived from an EMBL/GenBank/DDBJ whole genome shotgun (WGS) entry which is preliminary data.</text>
</comment>
<sequence length="153" mass="16988">MNRFGSLVLAFFMAFFSCTIALAADDKGTADQATAMVKKAVAHFKSVGKDKALADFNDASNKPFHDRDLYVIAFDMEGTMLASANPKLIGKPMMDFKDGDGKLLTKEMLHIAKTKGSGWVEYKWPNPVTKVLEQKSTYIEKVDNYFLGVGIYK</sequence>
<evidence type="ECO:0000256" key="1">
    <source>
        <dbReference type="ARBA" id="ARBA00004651"/>
    </source>
</evidence>
<dbReference type="InterPro" id="IPR004010">
    <property type="entry name" value="Double_Cache_2"/>
</dbReference>
<organism evidence="8 9">
    <name type="scientific">Undibacterium hunanense</name>
    <dbReference type="NCBI Taxonomy" id="2762292"/>
    <lineage>
        <taxon>Bacteria</taxon>
        <taxon>Pseudomonadati</taxon>
        <taxon>Pseudomonadota</taxon>
        <taxon>Betaproteobacteria</taxon>
        <taxon>Burkholderiales</taxon>
        <taxon>Oxalobacteraceae</taxon>
        <taxon>Undibacterium</taxon>
    </lineage>
</organism>
<keyword evidence="2" id="KW-1003">Cell membrane</keyword>
<evidence type="ECO:0000259" key="7">
    <source>
        <dbReference type="SMART" id="SM01049"/>
    </source>
</evidence>
<evidence type="ECO:0000256" key="2">
    <source>
        <dbReference type="ARBA" id="ARBA00022475"/>
    </source>
</evidence>
<evidence type="ECO:0000313" key="9">
    <source>
        <dbReference type="Proteomes" id="UP000650424"/>
    </source>
</evidence>
<dbReference type="SMART" id="SM01049">
    <property type="entry name" value="Cache_2"/>
    <property type="match status" value="1"/>
</dbReference>
<feature type="chain" id="PRO_5045799058" evidence="6">
    <location>
        <begin position="24"/>
        <end position="153"/>
    </location>
</feature>
<keyword evidence="5" id="KW-0472">Membrane</keyword>
<dbReference type="Pfam" id="PF08269">
    <property type="entry name" value="dCache_2"/>
    <property type="match status" value="1"/>
</dbReference>
<keyword evidence="4" id="KW-1133">Transmembrane helix</keyword>
<evidence type="ECO:0000256" key="5">
    <source>
        <dbReference type="ARBA" id="ARBA00023136"/>
    </source>
</evidence>
<gene>
    <name evidence="8" type="ORF">H8L32_25430</name>
</gene>
<dbReference type="Proteomes" id="UP000650424">
    <property type="component" value="Unassembled WGS sequence"/>
</dbReference>
<dbReference type="Gene3D" id="3.30.450.20">
    <property type="entry name" value="PAS domain"/>
    <property type="match status" value="1"/>
</dbReference>
<dbReference type="RefSeq" id="WP_186950671.1">
    <property type="nucleotide sequence ID" value="NZ_JACOGF010000020.1"/>
</dbReference>
<feature type="domain" description="Single Cache" evidence="7">
    <location>
        <begin position="19"/>
        <end position="106"/>
    </location>
</feature>
<evidence type="ECO:0000256" key="6">
    <source>
        <dbReference type="SAM" id="SignalP"/>
    </source>
</evidence>